<evidence type="ECO:0000256" key="6">
    <source>
        <dbReference type="ARBA" id="ARBA00022605"/>
    </source>
</evidence>
<evidence type="ECO:0000313" key="16">
    <source>
        <dbReference type="EMBL" id="VYT88050.1"/>
    </source>
</evidence>
<comment type="catalytic activity">
    <reaction evidence="13 14">
        <text>L-aspartate + ATP = 4-phospho-L-aspartate + ADP</text>
        <dbReference type="Rhea" id="RHEA:23776"/>
        <dbReference type="ChEBI" id="CHEBI:29991"/>
        <dbReference type="ChEBI" id="CHEBI:30616"/>
        <dbReference type="ChEBI" id="CHEBI:57535"/>
        <dbReference type="ChEBI" id="CHEBI:456216"/>
        <dbReference type="EC" id="2.7.2.4"/>
    </reaction>
</comment>
<reference evidence="16" key="1">
    <citation type="submission" date="2019-11" db="EMBL/GenBank/DDBJ databases">
        <authorList>
            <person name="Feng L."/>
        </authorList>
    </citation>
    <scope>NUCLEOTIDE SEQUENCE</scope>
    <source>
        <strain evidence="16">ElimosumLFYP34</strain>
    </source>
</reference>
<evidence type="ECO:0000256" key="4">
    <source>
        <dbReference type="ARBA" id="ARBA00005139"/>
    </source>
</evidence>
<dbReference type="EC" id="2.7.2.4" evidence="14"/>
<dbReference type="AlphaFoldDB" id="A0A6N3AEN6"/>
<dbReference type="SUPFAM" id="SSF55021">
    <property type="entry name" value="ACT-like"/>
    <property type="match status" value="2"/>
</dbReference>
<dbReference type="InterPro" id="IPR054352">
    <property type="entry name" value="ACT_Aspartokinase"/>
</dbReference>
<name>A0A6N3AEN6_EUBLI</name>
<dbReference type="NCBIfam" id="NF005155">
    <property type="entry name" value="PRK06635.1-4"/>
    <property type="match status" value="1"/>
</dbReference>
<evidence type="ECO:0000256" key="15">
    <source>
        <dbReference type="RuleBase" id="RU004249"/>
    </source>
</evidence>
<evidence type="ECO:0000256" key="1">
    <source>
        <dbReference type="ARBA" id="ARBA00003121"/>
    </source>
</evidence>
<dbReference type="InterPro" id="IPR018042">
    <property type="entry name" value="Aspartate_kinase_CS"/>
</dbReference>
<dbReference type="Gene3D" id="3.40.1160.10">
    <property type="entry name" value="Acetylglutamate kinase-like"/>
    <property type="match status" value="1"/>
</dbReference>
<proteinExistence type="inferred from homology"/>
<dbReference type="CDD" id="cd04891">
    <property type="entry name" value="ACT_AK-LysC-DapG-like_1"/>
    <property type="match status" value="1"/>
</dbReference>
<dbReference type="PROSITE" id="PS00324">
    <property type="entry name" value="ASPARTOKINASE"/>
    <property type="match status" value="1"/>
</dbReference>
<dbReference type="FunFam" id="3.40.1160.10:FF:000002">
    <property type="entry name" value="Aspartokinase"/>
    <property type="match status" value="1"/>
</dbReference>
<keyword evidence="12" id="KW-0457">Lysine biosynthesis</keyword>
<gene>
    <name evidence="16" type="primary">lysC_1</name>
    <name evidence="16" type="ORF">ELLFYP34_02147</name>
</gene>
<evidence type="ECO:0000256" key="14">
    <source>
        <dbReference type="RuleBase" id="RU003448"/>
    </source>
</evidence>
<dbReference type="GO" id="GO:0009090">
    <property type="term" value="P:homoserine biosynthetic process"/>
    <property type="evidence" value="ECO:0007669"/>
    <property type="project" value="TreeGrafter"/>
</dbReference>
<accession>A0A6N3AEN6</accession>
<dbReference type="UniPathway" id="UPA00051">
    <property type="reaction ID" value="UER00462"/>
</dbReference>
<dbReference type="PANTHER" id="PTHR21499">
    <property type="entry name" value="ASPARTATE KINASE"/>
    <property type="match status" value="1"/>
</dbReference>
<dbReference type="GO" id="GO:0005524">
    <property type="term" value="F:ATP binding"/>
    <property type="evidence" value="ECO:0007669"/>
    <property type="project" value="UniProtKB-KW"/>
</dbReference>
<dbReference type="NCBIfam" id="TIGR00657">
    <property type="entry name" value="asp_kinases"/>
    <property type="match status" value="1"/>
</dbReference>
<keyword evidence="8" id="KW-0547">Nucleotide-binding</keyword>
<sequence length="404" mass="43955">MSIIVQKYGGTSMGTIDRIKNVARRIIKKREDGNQMVVVVSAMGKSTDELVKMAYSISDAPPRRELDMLLATGEQVSISMLSMALNAMGYDAISFTGPQVGVHTMGHHGKSRIMDIETRKIEDALNDGKIVIIAGFQGVNENDDITTLGRGGSDTSAVALSCVLECPCEIYTDVDGIYGVDPRLYPPAKKLDTVSFDEMLEMASLGAGVMHARAIELGSKYNAEIYVASSIHDVPGTLIKEGDSNMSPMEQQAITGLAIDNDELMVSLKNVPFDMNITAQFFSDLAKKSINIDMISQTAPVYGAINISFSAPIEDLSELRKILYDFMEKYPQVEMDINKEISKLSVVGIGMRSQSGVAAKFFQLLADNNIPMLMITTSEIRISCVIPSELRDTAVMATADAFDL</sequence>
<dbReference type="InterPro" id="IPR045865">
    <property type="entry name" value="ACT-like_dom_sf"/>
</dbReference>
<keyword evidence="7 14" id="KW-0808">Transferase</keyword>
<dbReference type="UniPathway" id="UPA00034">
    <property type="reaction ID" value="UER00015"/>
</dbReference>
<dbReference type="GO" id="GO:0009088">
    <property type="term" value="P:threonine biosynthetic process"/>
    <property type="evidence" value="ECO:0007669"/>
    <property type="project" value="UniProtKB-UniPathway"/>
</dbReference>
<dbReference type="GO" id="GO:0005829">
    <property type="term" value="C:cytosol"/>
    <property type="evidence" value="ECO:0007669"/>
    <property type="project" value="TreeGrafter"/>
</dbReference>
<comment type="pathway">
    <text evidence="2 15">Amino-acid biosynthesis; L-lysine biosynthesis via DAP pathway; (S)-tetrahydrodipicolinate from L-aspartate: step 1/4.</text>
</comment>
<dbReference type="Gene3D" id="3.30.2130.10">
    <property type="entry name" value="VC0802-like"/>
    <property type="match status" value="1"/>
</dbReference>
<comment type="pathway">
    <text evidence="4 15">Amino-acid biosynthesis; L-threonine biosynthesis; L-threonine from L-aspartate: step 1/5.</text>
</comment>
<organism evidence="16">
    <name type="scientific">Eubacterium limosum</name>
    <dbReference type="NCBI Taxonomy" id="1736"/>
    <lineage>
        <taxon>Bacteria</taxon>
        <taxon>Bacillati</taxon>
        <taxon>Bacillota</taxon>
        <taxon>Clostridia</taxon>
        <taxon>Eubacteriales</taxon>
        <taxon>Eubacteriaceae</taxon>
        <taxon>Eubacterium</taxon>
    </lineage>
</organism>
<evidence type="ECO:0000256" key="5">
    <source>
        <dbReference type="ARBA" id="ARBA00010122"/>
    </source>
</evidence>
<keyword evidence="9 14" id="KW-0418">Kinase</keyword>
<dbReference type="InterPro" id="IPR005260">
    <property type="entry name" value="Asp_kin_monofn"/>
</dbReference>
<dbReference type="SUPFAM" id="SSF53633">
    <property type="entry name" value="Carbamate kinase-like"/>
    <property type="match status" value="1"/>
</dbReference>
<dbReference type="UniPathway" id="UPA00050">
    <property type="reaction ID" value="UER00461"/>
</dbReference>
<dbReference type="GO" id="GO:0009089">
    <property type="term" value="P:lysine biosynthetic process via diaminopimelate"/>
    <property type="evidence" value="ECO:0007669"/>
    <property type="project" value="UniProtKB-UniPathway"/>
</dbReference>
<evidence type="ECO:0000256" key="2">
    <source>
        <dbReference type="ARBA" id="ARBA00004766"/>
    </source>
</evidence>
<dbReference type="InterPro" id="IPR001048">
    <property type="entry name" value="Asp/Glu/Uridylate_kinase"/>
</dbReference>
<dbReference type="GO" id="GO:0004072">
    <property type="term" value="F:aspartate kinase activity"/>
    <property type="evidence" value="ECO:0007669"/>
    <property type="project" value="UniProtKB-EC"/>
</dbReference>
<dbReference type="CDD" id="cd04261">
    <property type="entry name" value="AAK_AKii-LysC-BS"/>
    <property type="match status" value="1"/>
</dbReference>
<dbReference type="NCBIfam" id="NF005154">
    <property type="entry name" value="PRK06635.1-2"/>
    <property type="match status" value="1"/>
</dbReference>
<evidence type="ECO:0000256" key="12">
    <source>
        <dbReference type="ARBA" id="ARBA00023154"/>
    </source>
</evidence>
<dbReference type="Pfam" id="PF00696">
    <property type="entry name" value="AA_kinase"/>
    <property type="match status" value="1"/>
</dbReference>
<dbReference type="Pfam" id="PF22468">
    <property type="entry name" value="ACT_9"/>
    <property type="match status" value="1"/>
</dbReference>
<evidence type="ECO:0000256" key="8">
    <source>
        <dbReference type="ARBA" id="ARBA00022741"/>
    </source>
</evidence>
<keyword evidence="6 15" id="KW-0028">Amino-acid biosynthesis</keyword>
<evidence type="ECO:0000256" key="3">
    <source>
        <dbReference type="ARBA" id="ARBA00004986"/>
    </source>
</evidence>
<evidence type="ECO:0000256" key="13">
    <source>
        <dbReference type="ARBA" id="ARBA00047872"/>
    </source>
</evidence>
<comment type="function">
    <text evidence="1">Catalyzes the phosphorylation of the beta-carboxyl group of aspartic acid with ATP to yield 4-phospho-L-aspartate, which is involved in the branched biosynthetic pathway leading to the biosynthesis of amino acids threonine, isoleucine and methionine.</text>
</comment>
<dbReference type="InterPro" id="IPR036393">
    <property type="entry name" value="AceGlu_kinase-like_sf"/>
</dbReference>
<dbReference type="PIRSF" id="PIRSF000726">
    <property type="entry name" value="Asp_kin"/>
    <property type="match status" value="1"/>
</dbReference>
<dbReference type="PANTHER" id="PTHR21499:SF3">
    <property type="entry name" value="ASPARTOKINASE"/>
    <property type="match status" value="1"/>
</dbReference>
<dbReference type="GO" id="GO:0019877">
    <property type="term" value="P:diaminopimelate biosynthetic process"/>
    <property type="evidence" value="ECO:0007669"/>
    <property type="project" value="UniProtKB-KW"/>
</dbReference>
<protein>
    <recommendedName>
        <fullName evidence="14">Aspartokinase</fullName>
        <ecNumber evidence="14">2.7.2.4</ecNumber>
    </recommendedName>
</protein>
<comment type="pathway">
    <text evidence="3 15">Amino-acid biosynthesis; L-methionine biosynthesis via de novo pathway; L-homoserine from L-aspartate: step 1/3.</text>
</comment>
<dbReference type="InterPro" id="IPR002912">
    <property type="entry name" value="ACT_dom"/>
</dbReference>
<dbReference type="PROSITE" id="PS51671">
    <property type="entry name" value="ACT"/>
    <property type="match status" value="1"/>
</dbReference>
<evidence type="ECO:0000256" key="10">
    <source>
        <dbReference type="ARBA" id="ARBA00022840"/>
    </source>
</evidence>
<keyword evidence="10" id="KW-0067">ATP-binding</keyword>
<evidence type="ECO:0000256" key="7">
    <source>
        <dbReference type="ARBA" id="ARBA00022679"/>
    </source>
</evidence>
<keyword evidence="11" id="KW-0220">Diaminopimelate biosynthesis</keyword>
<comment type="similarity">
    <text evidence="5 14">Belongs to the aspartokinase family.</text>
</comment>
<evidence type="ECO:0000256" key="9">
    <source>
        <dbReference type="ARBA" id="ARBA00022777"/>
    </source>
</evidence>
<dbReference type="InterPro" id="IPR001341">
    <property type="entry name" value="Asp_kinase"/>
</dbReference>
<evidence type="ECO:0000256" key="11">
    <source>
        <dbReference type="ARBA" id="ARBA00022915"/>
    </source>
</evidence>
<dbReference type="InterPro" id="IPR041740">
    <property type="entry name" value="AKii-LysC-BS"/>
</dbReference>
<dbReference type="EMBL" id="CACRTR010000004">
    <property type="protein sequence ID" value="VYT88050.1"/>
    <property type="molecule type" value="Genomic_DNA"/>
</dbReference>
<dbReference type="CDD" id="cd04923">
    <property type="entry name" value="ACT_AK-LysC-DapG-like_2"/>
    <property type="match status" value="1"/>
</dbReference>